<protein>
    <recommendedName>
        <fullName evidence="1">SXP/RAL-2 family protein Ani s 5-like cation-binding domain-containing protein</fullName>
    </recommendedName>
</protein>
<evidence type="ECO:0000313" key="2">
    <source>
        <dbReference type="EMBL" id="KHJ80554.1"/>
    </source>
</evidence>
<dbReference type="InterPro" id="IPR003677">
    <property type="entry name" value="ANIS5_cation-bd"/>
</dbReference>
<gene>
    <name evidence="2" type="ORF">OESDEN_19771</name>
</gene>
<dbReference type="Proteomes" id="UP000053660">
    <property type="component" value="Unassembled WGS sequence"/>
</dbReference>
<dbReference type="OrthoDB" id="5867022at2759"/>
<keyword evidence="3" id="KW-1185">Reference proteome</keyword>
<feature type="domain" description="SXP/RAL-2 family protein Ani s 5-like cation-binding" evidence="1">
    <location>
        <begin position="3"/>
        <end position="64"/>
    </location>
</feature>
<organism evidence="2 3">
    <name type="scientific">Oesophagostomum dentatum</name>
    <name type="common">Nodular worm</name>
    <dbReference type="NCBI Taxonomy" id="61180"/>
    <lineage>
        <taxon>Eukaryota</taxon>
        <taxon>Metazoa</taxon>
        <taxon>Ecdysozoa</taxon>
        <taxon>Nematoda</taxon>
        <taxon>Chromadorea</taxon>
        <taxon>Rhabditida</taxon>
        <taxon>Rhabditina</taxon>
        <taxon>Rhabditomorpha</taxon>
        <taxon>Strongyloidea</taxon>
        <taxon>Strongylidae</taxon>
        <taxon>Oesophagostomum</taxon>
    </lineage>
</organism>
<evidence type="ECO:0000259" key="1">
    <source>
        <dbReference type="Pfam" id="PF02520"/>
    </source>
</evidence>
<dbReference type="EMBL" id="KN600295">
    <property type="protein sequence ID" value="KHJ80554.1"/>
    <property type="molecule type" value="Genomic_DNA"/>
</dbReference>
<proteinExistence type="predicted"/>
<accession>A0A0B1S6K5</accession>
<dbReference type="Pfam" id="PF02520">
    <property type="entry name" value="ANIS5_cation-bd"/>
    <property type="match status" value="1"/>
</dbReference>
<sequence>MADLRKELRKNVTELISLLPEASEKFSAVLDNEDLTPIQRCCALRNLTTENWKLYHVLKFAYGQFMIRQHRSHHGHGREGPFDELEQMYAFVHSKECGKSAEDVSGL</sequence>
<evidence type="ECO:0000313" key="3">
    <source>
        <dbReference type="Proteomes" id="UP000053660"/>
    </source>
</evidence>
<dbReference type="AlphaFoldDB" id="A0A0B1S6K5"/>
<name>A0A0B1S6K5_OESDE</name>
<reference evidence="2 3" key="1">
    <citation type="submission" date="2014-03" db="EMBL/GenBank/DDBJ databases">
        <title>Draft genome of the hookworm Oesophagostomum dentatum.</title>
        <authorList>
            <person name="Mitreva M."/>
        </authorList>
    </citation>
    <scope>NUCLEOTIDE SEQUENCE [LARGE SCALE GENOMIC DNA]</scope>
    <source>
        <strain evidence="2 3">OD-Hann</strain>
    </source>
</reference>